<dbReference type="Gene3D" id="3.30.565.10">
    <property type="entry name" value="Histidine kinase-like ATPase, C-terminal domain"/>
    <property type="match status" value="1"/>
</dbReference>
<dbReference type="Pfam" id="PF13426">
    <property type="entry name" value="PAS_9"/>
    <property type="match status" value="1"/>
</dbReference>
<dbReference type="Pfam" id="PF00072">
    <property type="entry name" value="Response_reg"/>
    <property type="match status" value="1"/>
</dbReference>
<dbReference type="InterPro" id="IPR000014">
    <property type="entry name" value="PAS"/>
</dbReference>
<dbReference type="Gene3D" id="3.40.50.180">
    <property type="entry name" value="Methylesterase CheB, C-terminal domain"/>
    <property type="match status" value="1"/>
</dbReference>
<evidence type="ECO:0000259" key="14">
    <source>
        <dbReference type="PROSITE" id="PS50112"/>
    </source>
</evidence>
<dbReference type="Pfam" id="PF00989">
    <property type="entry name" value="PAS"/>
    <property type="match status" value="1"/>
</dbReference>
<dbReference type="PROSITE" id="PS50112">
    <property type="entry name" value="PAS"/>
    <property type="match status" value="1"/>
</dbReference>
<evidence type="ECO:0000259" key="15">
    <source>
        <dbReference type="PROSITE" id="PS50113"/>
    </source>
</evidence>
<keyword evidence="6" id="KW-0808">Transferase</keyword>
<dbReference type="SMART" id="SM00388">
    <property type="entry name" value="HisKA"/>
    <property type="match status" value="1"/>
</dbReference>
<evidence type="ECO:0000259" key="12">
    <source>
        <dbReference type="PROSITE" id="PS50109"/>
    </source>
</evidence>
<dbReference type="EMBL" id="FNYE01000009">
    <property type="protein sequence ID" value="SEJ33454.1"/>
    <property type="molecule type" value="Genomic_DNA"/>
</dbReference>
<feature type="domain" description="Response regulatory" evidence="13">
    <location>
        <begin position="1265"/>
        <end position="1381"/>
    </location>
</feature>
<keyword evidence="5 9" id="KW-0597">Phosphoprotein</keyword>
<evidence type="ECO:0000256" key="11">
    <source>
        <dbReference type="SAM" id="MobiDB-lite"/>
    </source>
</evidence>
<dbReference type="SUPFAM" id="SSF47757">
    <property type="entry name" value="Chemotaxis receptor methyltransferase CheR, N-terminal domain"/>
    <property type="match status" value="1"/>
</dbReference>
<dbReference type="FunFam" id="3.30.565.10:FF:000006">
    <property type="entry name" value="Sensor histidine kinase WalK"/>
    <property type="match status" value="1"/>
</dbReference>
<feature type="domain" description="Histidine kinase" evidence="12">
    <location>
        <begin position="1027"/>
        <end position="1245"/>
    </location>
</feature>
<name>A0A1H6Y0N3_9BURK</name>
<feature type="domain" description="PAC" evidence="15">
    <location>
        <begin position="615"/>
        <end position="669"/>
    </location>
</feature>
<keyword evidence="4 8" id="KW-0145">Chemotaxis</keyword>
<evidence type="ECO:0000259" key="16">
    <source>
        <dbReference type="PROSITE" id="PS50122"/>
    </source>
</evidence>
<evidence type="ECO:0000256" key="8">
    <source>
        <dbReference type="PROSITE-ProRule" id="PRU00050"/>
    </source>
</evidence>
<dbReference type="PROSITE" id="PS50122">
    <property type="entry name" value="CHEB"/>
    <property type="match status" value="1"/>
</dbReference>
<dbReference type="CDD" id="cd16434">
    <property type="entry name" value="CheB-CheR_fusion"/>
    <property type="match status" value="1"/>
</dbReference>
<evidence type="ECO:0000313" key="18">
    <source>
        <dbReference type="EMBL" id="SEJ33454.1"/>
    </source>
</evidence>
<feature type="domain" description="CheB-type methylesterase" evidence="16">
    <location>
        <begin position="23"/>
        <end position="204"/>
    </location>
</feature>
<dbReference type="InterPro" id="IPR050903">
    <property type="entry name" value="Bact_Chemotaxis_MeTrfase"/>
</dbReference>
<evidence type="ECO:0000256" key="5">
    <source>
        <dbReference type="ARBA" id="ARBA00022553"/>
    </source>
</evidence>
<evidence type="ECO:0000256" key="4">
    <source>
        <dbReference type="ARBA" id="ARBA00022500"/>
    </source>
</evidence>
<dbReference type="PROSITE" id="PS50123">
    <property type="entry name" value="CHER"/>
    <property type="match status" value="1"/>
</dbReference>
<evidence type="ECO:0000256" key="6">
    <source>
        <dbReference type="ARBA" id="ARBA00022679"/>
    </source>
</evidence>
<accession>A0A1H6Y0N3</accession>
<dbReference type="Gene3D" id="3.40.50.2300">
    <property type="match status" value="1"/>
</dbReference>
<dbReference type="CDD" id="cd00130">
    <property type="entry name" value="PAS"/>
    <property type="match status" value="2"/>
</dbReference>
<evidence type="ECO:0000256" key="1">
    <source>
        <dbReference type="ARBA" id="ARBA00000085"/>
    </source>
</evidence>
<evidence type="ECO:0000256" key="3">
    <source>
        <dbReference type="ARBA" id="ARBA00012438"/>
    </source>
</evidence>
<dbReference type="Gene3D" id="1.10.287.130">
    <property type="match status" value="1"/>
</dbReference>
<evidence type="ECO:0000256" key="7">
    <source>
        <dbReference type="ARBA" id="ARBA00022777"/>
    </source>
</evidence>
<feature type="domain" description="CheR-type methyltransferase" evidence="17">
    <location>
        <begin position="235"/>
        <end position="501"/>
    </location>
</feature>
<dbReference type="SUPFAM" id="SSF55874">
    <property type="entry name" value="ATPase domain of HSP90 chaperone/DNA topoisomerase II/histidine kinase"/>
    <property type="match status" value="1"/>
</dbReference>
<dbReference type="InterPro" id="IPR000700">
    <property type="entry name" value="PAS-assoc_C"/>
</dbReference>
<evidence type="ECO:0000256" key="9">
    <source>
        <dbReference type="PROSITE-ProRule" id="PRU00169"/>
    </source>
</evidence>
<dbReference type="EC" id="2.7.13.3" evidence="3"/>
<dbReference type="InterPro" id="IPR035909">
    <property type="entry name" value="CheB_C"/>
</dbReference>
<dbReference type="Pfam" id="PF01739">
    <property type="entry name" value="CheR"/>
    <property type="match status" value="1"/>
</dbReference>
<dbReference type="CDD" id="cd00082">
    <property type="entry name" value="HisKA"/>
    <property type="match status" value="1"/>
</dbReference>
<keyword evidence="8" id="KW-0378">Hydrolase</keyword>
<reference evidence="19" key="1">
    <citation type="submission" date="2016-10" db="EMBL/GenBank/DDBJ databases">
        <authorList>
            <person name="Varghese N."/>
            <person name="Submissions S."/>
        </authorList>
    </citation>
    <scope>NUCLEOTIDE SEQUENCE [LARGE SCALE GENOMIC DNA]</scope>
    <source>
        <strain evidence="19">LMG 26031</strain>
    </source>
</reference>
<feature type="active site" evidence="8">
    <location>
        <position position="151"/>
    </location>
</feature>
<dbReference type="InterPro" id="IPR001789">
    <property type="entry name" value="Sig_transdc_resp-reg_receiver"/>
</dbReference>
<evidence type="ECO:0000256" key="2">
    <source>
        <dbReference type="ARBA" id="ARBA00004429"/>
    </source>
</evidence>
<dbReference type="SUPFAM" id="SSF52738">
    <property type="entry name" value="Methylesterase CheB, C-terminal domain"/>
    <property type="match status" value="1"/>
</dbReference>
<dbReference type="GO" id="GO:0008984">
    <property type="term" value="F:protein-glutamate methylesterase activity"/>
    <property type="evidence" value="ECO:0007669"/>
    <property type="project" value="InterPro"/>
</dbReference>
<evidence type="ECO:0000259" key="17">
    <source>
        <dbReference type="PROSITE" id="PS50123"/>
    </source>
</evidence>
<dbReference type="InterPro" id="IPR005467">
    <property type="entry name" value="His_kinase_dom"/>
</dbReference>
<organism evidence="18 19">
    <name type="scientific">Paraburkholderia diazotrophica</name>
    <dbReference type="NCBI Taxonomy" id="667676"/>
    <lineage>
        <taxon>Bacteria</taxon>
        <taxon>Pseudomonadati</taxon>
        <taxon>Pseudomonadota</taxon>
        <taxon>Betaproteobacteria</taxon>
        <taxon>Burkholderiales</taxon>
        <taxon>Burkholderiaceae</taxon>
        <taxon>Paraburkholderia</taxon>
    </lineage>
</organism>
<dbReference type="Pfam" id="PF01339">
    <property type="entry name" value="CheB_methylest"/>
    <property type="match status" value="1"/>
</dbReference>
<feature type="modified residue" description="4-aspartylphosphate" evidence="9">
    <location>
        <position position="1314"/>
    </location>
</feature>
<dbReference type="PANTHER" id="PTHR24422">
    <property type="entry name" value="CHEMOTAXIS PROTEIN METHYLTRANSFERASE"/>
    <property type="match status" value="1"/>
</dbReference>
<evidence type="ECO:0000313" key="19">
    <source>
        <dbReference type="Proteomes" id="UP000198866"/>
    </source>
</evidence>
<feature type="active site" evidence="8">
    <location>
        <position position="59"/>
    </location>
</feature>
<dbReference type="GO" id="GO:0000155">
    <property type="term" value="F:phosphorelay sensor kinase activity"/>
    <property type="evidence" value="ECO:0007669"/>
    <property type="project" value="InterPro"/>
</dbReference>
<dbReference type="GO" id="GO:0008757">
    <property type="term" value="F:S-adenosylmethionine-dependent methyltransferase activity"/>
    <property type="evidence" value="ECO:0007669"/>
    <property type="project" value="InterPro"/>
</dbReference>
<dbReference type="PROSITE" id="PS50109">
    <property type="entry name" value="HIS_KIN"/>
    <property type="match status" value="1"/>
</dbReference>
<dbReference type="PROSITE" id="PS50110">
    <property type="entry name" value="RESPONSE_REGULATORY"/>
    <property type="match status" value="1"/>
</dbReference>
<sequence length="1390" mass="153460">MSKSTSQSPEGSGSGTASRSTLPFPVVGIGASAGGVQALIRFFEHAPATMDMAFVIILHLSPEHASHADEILQRATRMPVTQVTSTTAIEKNHVYVIAPGKQLWLSEGYLRVGEREKRSHATVTIDEFFRTLADAHDMRAVGIVLSGTGSDGAAGLSRVKESGGVTIAQEPNDAEYPEMPNHAITTGQVDIVLPVAEMPQRLLELWNNAQKIRLPLPDNAELAAEQPDEQPRGGSERALQDILMHLRVRTGHDFRHYKRATVLRRIERRMQVNGVRELEAYRTFLRNTPEETTALLADMLIGVTQFFRDREAFDALQRVVMPSLFRSAASEAQVRVWVAGCSTGEEAYSIAILLAQAREAAGSPAAMQMFATDIDDSAIVRARTGSYPSTIASDVPPELLRRYFTQDGARYLIVKTVRERILFAAHSLLRDPPFSHLDLISCRNVLIYLDRAVQRQILELFHFALRPDGYLFLGTAESADAADDLFAIVDKKNRIYRAKPAVNRVKPAVGFPSLAVTASTSHEEAPVNGASAPPQSTPERRSFSFSALHQRVLEEYAPPSVIVDRDSTIVHLSDNVGRFLRHAGGEPSTNIMAVVVPELRLDLRTTLFRALQTGASVEARRVKMMRDGRPSWINMTVRPFHDPGVNADFFIVLFDEVQERMTDEGESENEGQDPVLVQLEQELQHSREQLASTVEQYETSVEELKASNEELQAINEELRSATEELESSKEELQSVNEELTTVNAELQARVEDTAKANDDLQNIIVSTDIATVFVDKKIQVKRFTPSATRIFKLIDSDIGRSLFDITHSLQHPTLAEDVKEAFESLKLIEREVQSHDGKWYLMRLLPYRTADDRIDGAVLTLIDITKRHAAEEQARIGEQRLRLVAQSTNDYAIIVQDLSGRIVSWNAGAERIFGYGEAEVLGKDIELIYQPDDRAANAPAHERETAAKEGRADDERWHLTKDHRRVYCSGVVTPIRDASFTGFAKIARDLTERKQREDAQEAALARERTERQKESLSNQLKDDFIAVLSHELKHPLNLIGVKAEMLPRLPETRGIEAVRETADAIRRAMRSQAQIIDDLLDFSRVNTGKLTLDLGPVDLAATVNGIVQSCEADAAERGVVMSATGVEQPAMVLADPVRCEQIIWNLVSNALKFSRAGGRIDLRLTREQGMMRVDVADTGEGIEPSELSSVFDMFRQGARSRMRGGLGIGLALVRQLVDMHGGRVAAHSDGPGRGTTMSVWLPAMDETHARPRDDSSAQYAIAGARVLIVEDDADFVSSLTALLELEKASVTAVPGEAQAWDALADRPVDVLIVDVRASAGDAYALVRKIKADPQRARIGTVAIVGLNREADRQAAIDAGFDALVGKPIDFEELLQKLHALLRSTAPATGS</sequence>
<dbReference type="InterPro" id="IPR036097">
    <property type="entry name" value="HisK_dim/P_sf"/>
</dbReference>
<dbReference type="InterPro" id="IPR035965">
    <property type="entry name" value="PAS-like_dom_sf"/>
</dbReference>
<keyword evidence="7" id="KW-0418">Kinase</keyword>
<dbReference type="GO" id="GO:0000156">
    <property type="term" value="F:phosphorelay response regulator activity"/>
    <property type="evidence" value="ECO:0007669"/>
    <property type="project" value="InterPro"/>
</dbReference>
<dbReference type="Pfam" id="PF13596">
    <property type="entry name" value="PAS_10"/>
    <property type="match status" value="1"/>
</dbReference>
<dbReference type="GO" id="GO:0006355">
    <property type="term" value="P:regulation of DNA-templated transcription"/>
    <property type="evidence" value="ECO:0007669"/>
    <property type="project" value="InterPro"/>
</dbReference>
<dbReference type="PROSITE" id="PS50113">
    <property type="entry name" value="PAC"/>
    <property type="match status" value="2"/>
</dbReference>
<dbReference type="SMART" id="SM00448">
    <property type="entry name" value="REC"/>
    <property type="match status" value="1"/>
</dbReference>
<keyword evidence="19" id="KW-1185">Reference proteome</keyword>
<dbReference type="SMART" id="SM00138">
    <property type="entry name" value="MeTrc"/>
    <property type="match status" value="1"/>
</dbReference>
<dbReference type="SUPFAM" id="SSF52172">
    <property type="entry name" value="CheY-like"/>
    <property type="match status" value="1"/>
</dbReference>
<dbReference type="GO" id="GO:0005886">
    <property type="term" value="C:plasma membrane"/>
    <property type="evidence" value="ECO:0007669"/>
    <property type="project" value="UniProtKB-SubCell"/>
</dbReference>
<dbReference type="STRING" id="667676.SAMN05192539_1009135"/>
<dbReference type="InterPro" id="IPR011006">
    <property type="entry name" value="CheY-like_superfamily"/>
</dbReference>
<dbReference type="PRINTS" id="PR00996">
    <property type="entry name" value="CHERMTFRASE"/>
</dbReference>
<dbReference type="GO" id="GO:0005737">
    <property type="term" value="C:cytoplasm"/>
    <property type="evidence" value="ECO:0007669"/>
    <property type="project" value="InterPro"/>
</dbReference>
<proteinExistence type="predicted"/>
<feature type="active site" evidence="8">
    <location>
        <position position="32"/>
    </location>
</feature>
<comment type="subcellular location">
    <subcellularLocation>
        <location evidence="2">Cell inner membrane</location>
        <topology evidence="2">Multi-pass membrane protein</topology>
    </subcellularLocation>
</comment>
<feature type="coiled-coil region" evidence="10">
    <location>
        <begin position="676"/>
        <end position="763"/>
    </location>
</feature>
<dbReference type="Pfam" id="PF03705">
    <property type="entry name" value="CheR_N"/>
    <property type="match status" value="1"/>
</dbReference>
<dbReference type="InterPro" id="IPR003594">
    <property type="entry name" value="HATPase_dom"/>
</dbReference>
<dbReference type="SUPFAM" id="SSF53335">
    <property type="entry name" value="S-adenosyl-L-methionine-dependent methyltransferases"/>
    <property type="match status" value="1"/>
</dbReference>
<dbReference type="Gene3D" id="3.30.450.20">
    <property type="entry name" value="PAS domain"/>
    <property type="match status" value="3"/>
</dbReference>
<feature type="domain" description="PAC" evidence="15">
    <location>
        <begin position="826"/>
        <end position="876"/>
    </location>
</feature>
<dbReference type="InterPro" id="IPR000780">
    <property type="entry name" value="CheR_MeTrfase"/>
</dbReference>
<dbReference type="InterPro" id="IPR022642">
    <property type="entry name" value="CheR_C"/>
</dbReference>
<dbReference type="SUPFAM" id="SSF47384">
    <property type="entry name" value="Homodimeric domain of signal transducing histidine kinase"/>
    <property type="match status" value="1"/>
</dbReference>
<dbReference type="SMART" id="SM00091">
    <property type="entry name" value="PAS"/>
    <property type="match status" value="3"/>
</dbReference>
<gene>
    <name evidence="18" type="ORF">SAMN05192539_1009135</name>
</gene>
<feature type="region of interest" description="Disordered" evidence="11">
    <location>
        <begin position="520"/>
        <end position="540"/>
    </location>
</feature>
<dbReference type="InterPro" id="IPR036890">
    <property type="entry name" value="HATPase_C_sf"/>
</dbReference>
<feature type="region of interest" description="Disordered" evidence="11">
    <location>
        <begin position="933"/>
        <end position="955"/>
    </location>
</feature>
<dbReference type="NCBIfam" id="TIGR00229">
    <property type="entry name" value="sensory_box"/>
    <property type="match status" value="2"/>
</dbReference>
<protein>
    <recommendedName>
        <fullName evidence="3">histidine kinase</fullName>
        <ecNumber evidence="3">2.7.13.3</ecNumber>
    </recommendedName>
</protein>
<dbReference type="InterPro" id="IPR013767">
    <property type="entry name" value="PAS_fold"/>
</dbReference>
<dbReference type="SMART" id="SM00387">
    <property type="entry name" value="HATPase_c"/>
    <property type="match status" value="1"/>
</dbReference>
<dbReference type="Gene3D" id="3.40.50.150">
    <property type="entry name" value="Vaccinia Virus protein VP39"/>
    <property type="match status" value="1"/>
</dbReference>
<dbReference type="Proteomes" id="UP000198866">
    <property type="component" value="Unassembled WGS sequence"/>
</dbReference>
<dbReference type="RefSeq" id="WP_090865955.1">
    <property type="nucleotide sequence ID" value="NZ_FNYE01000009.1"/>
</dbReference>
<dbReference type="SUPFAM" id="SSF55785">
    <property type="entry name" value="PYP-like sensor domain (PAS domain)"/>
    <property type="match status" value="3"/>
</dbReference>
<dbReference type="InterPro" id="IPR003661">
    <property type="entry name" value="HisK_dim/P_dom"/>
</dbReference>
<dbReference type="Pfam" id="PF02518">
    <property type="entry name" value="HATPase_c"/>
    <property type="match status" value="1"/>
</dbReference>
<keyword evidence="10" id="KW-0175">Coiled coil</keyword>
<dbReference type="InterPro" id="IPR029063">
    <property type="entry name" value="SAM-dependent_MTases_sf"/>
</dbReference>
<dbReference type="Pfam" id="PF00512">
    <property type="entry name" value="HisKA"/>
    <property type="match status" value="1"/>
</dbReference>
<dbReference type="InterPro" id="IPR022641">
    <property type="entry name" value="CheR_N"/>
</dbReference>
<dbReference type="GO" id="GO:0006935">
    <property type="term" value="P:chemotaxis"/>
    <property type="evidence" value="ECO:0007669"/>
    <property type="project" value="UniProtKB-UniRule"/>
</dbReference>
<dbReference type="OrthoDB" id="9816309at2"/>
<evidence type="ECO:0000256" key="10">
    <source>
        <dbReference type="SAM" id="Coils"/>
    </source>
</evidence>
<comment type="catalytic activity">
    <reaction evidence="1">
        <text>ATP + protein L-histidine = ADP + protein N-phospho-L-histidine.</text>
        <dbReference type="EC" id="2.7.13.3"/>
    </reaction>
</comment>
<feature type="coiled-coil region" evidence="10">
    <location>
        <begin position="987"/>
        <end position="1019"/>
    </location>
</feature>
<dbReference type="InterPro" id="IPR000673">
    <property type="entry name" value="Sig_transdc_resp-reg_Me-estase"/>
</dbReference>
<feature type="domain" description="PAS" evidence="14">
    <location>
        <begin position="877"/>
        <end position="934"/>
    </location>
</feature>
<evidence type="ECO:0000259" key="13">
    <source>
        <dbReference type="PROSITE" id="PS50110"/>
    </source>
</evidence>
<dbReference type="PANTHER" id="PTHR24422:SF27">
    <property type="entry name" value="PROTEIN-GLUTAMATE O-METHYLTRANSFERASE"/>
    <property type="match status" value="1"/>
</dbReference>